<keyword evidence="8" id="KW-0604">Photosystem II</keyword>
<comment type="similarity">
    <text evidence="2">Belongs to the psbW family.</text>
</comment>
<feature type="transmembrane region" description="Helical" evidence="10">
    <location>
        <begin position="6"/>
        <end position="26"/>
    </location>
</feature>
<dbReference type="GO" id="GO:0009535">
    <property type="term" value="C:chloroplast thylakoid membrane"/>
    <property type="evidence" value="ECO:0007669"/>
    <property type="project" value="UniProtKB-SubCell"/>
</dbReference>
<dbReference type="AlphaFoldDB" id="A0A7S1ELN8"/>
<accession>A0A7S1ELN8</accession>
<reference evidence="11" key="1">
    <citation type="submission" date="2021-01" db="EMBL/GenBank/DDBJ databases">
        <authorList>
            <person name="Corre E."/>
            <person name="Pelletier E."/>
            <person name="Niang G."/>
            <person name="Scheremetjew M."/>
            <person name="Finn R."/>
            <person name="Kale V."/>
            <person name="Holt S."/>
            <person name="Cochrane G."/>
            <person name="Meng A."/>
            <person name="Brown T."/>
            <person name="Cohen L."/>
        </authorList>
    </citation>
    <scope>NUCLEOTIDE SEQUENCE</scope>
    <source>
        <strain evidence="11">CCMP644</strain>
    </source>
</reference>
<keyword evidence="3" id="KW-0150">Chloroplast</keyword>
<dbReference type="GO" id="GO:0015979">
    <property type="term" value="P:photosynthesis"/>
    <property type="evidence" value="ECO:0007669"/>
    <property type="project" value="UniProtKB-KW"/>
</dbReference>
<keyword evidence="10" id="KW-0812">Transmembrane</keyword>
<evidence type="ECO:0000256" key="8">
    <source>
        <dbReference type="ARBA" id="ARBA00023276"/>
    </source>
</evidence>
<dbReference type="GO" id="GO:0009523">
    <property type="term" value="C:photosystem II"/>
    <property type="evidence" value="ECO:0007669"/>
    <property type="project" value="UniProtKB-KW"/>
</dbReference>
<name>A0A7S1ELN8_HEMAN</name>
<evidence type="ECO:0000256" key="10">
    <source>
        <dbReference type="SAM" id="Phobius"/>
    </source>
</evidence>
<feature type="transmembrane region" description="Helical" evidence="10">
    <location>
        <begin position="114"/>
        <end position="131"/>
    </location>
</feature>
<protein>
    <recommendedName>
        <fullName evidence="9">PSII 6.1 kDa protein</fullName>
    </recommendedName>
</protein>
<sequence>MRRALLIGSVALNALLVIVLCSSLLSSHNVGTGAIRANTRTRTTAPLRMARNTAVHARKGMNVEQMKRDFQKTMGAAALSGVAAMHTFPAQALVDARMNGDGAGIPLGINDSRLFFILAVVFTGIWALYASSVKTISDNDDEDSGLNLS</sequence>
<dbReference type="InterPro" id="IPR009806">
    <property type="entry name" value="PSII_PsbW_class2"/>
</dbReference>
<evidence type="ECO:0000256" key="3">
    <source>
        <dbReference type="ARBA" id="ARBA00022528"/>
    </source>
</evidence>
<gene>
    <name evidence="11" type="ORF">HAND00432_LOCUS29167</name>
</gene>
<keyword evidence="5" id="KW-0934">Plastid</keyword>
<dbReference type="Pfam" id="PF07123">
    <property type="entry name" value="PsbW"/>
    <property type="match status" value="1"/>
</dbReference>
<keyword evidence="6" id="KW-0793">Thylakoid</keyword>
<dbReference type="PANTHER" id="PTHR34552:SF1">
    <property type="entry name" value="PHOTOSYSTEM II REACTION CENTER W PROTEIN, CHLOROPLASTIC"/>
    <property type="match status" value="1"/>
</dbReference>
<keyword evidence="10" id="KW-1133">Transmembrane helix</keyword>
<evidence type="ECO:0000256" key="6">
    <source>
        <dbReference type="ARBA" id="ARBA00023078"/>
    </source>
</evidence>
<dbReference type="PANTHER" id="PTHR34552">
    <property type="entry name" value="PHOTOSYSTEM II REACTION CENTER W PROTEIN, CHLOROPLASTIC"/>
    <property type="match status" value="1"/>
</dbReference>
<proteinExistence type="inferred from homology"/>
<evidence type="ECO:0000256" key="2">
    <source>
        <dbReference type="ARBA" id="ARBA00010395"/>
    </source>
</evidence>
<evidence type="ECO:0000256" key="5">
    <source>
        <dbReference type="ARBA" id="ARBA00022640"/>
    </source>
</evidence>
<evidence type="ECO:0000256" key="1">
    <source>
        <dbReference type="ARBA" id="ARBA00004581"/>
    </source>
</evidence>
<evidence type="ECO:0000313" key="11">
    <source>
        <dbReference type="EMBL" id="CAD8978159.1"/>
    </source>
</evidence>
<organism evidence="11">
    <name type="scientific">Hemiselmis andersenii</name>
    <name type="common">Cryptophyte alga</name>
    <dbReference type="NCBI Taxonomy" id="464988"/>
    <lineage>
        <taxon>Eukaryota</taxon>
        <taxon>Cryptophyceae</taxon>
        <taxon>Cryptomonadales</taxon>
        <taxon>Hemiselmidaceae</taxon>
        <taxon>Hemiselmis</taxon>
    </lineage>
</organism>
<comment type="subcellular location">
    <subcellularLocation>
        <location evidence="1">Plastid</location>
        <location evidence="1">Chloroplast thylakoid membrane</location>
        <topology evidence="1">Single-pass membrane protein</topology>
    </subcellularLocation>
</comment>
<keyword evidence="4" id="KW-0602">Photosynthesis</keyword>
<keyword evidence="7 10" id="KW-0472">Membrane</keyword>
<evidence type="ECO:0000256" key="9">
    <source>
        <dbReference type="ARBA" id="ARBA00031756"/>
    </source>
</evidence>
<dbReference type="EMBL" id="HBFX01048519">
    <property type="protein sequence ID" value="CAD8978159.1"/>
    <property type="molecule type" value="Transcribed_RNA"/>
</dbReference>
<dbReference type="GO" id="GO:0042549">
    <property type="term" value="P:photosystem II stabilization"/>
    <property type="evidence" value="ECO:0007669"/>
    <property type="project" value="TreeGrafter"/>
</dbReference>
<evidence type="ECO:0000256" key="7">
    <source>
        <dbReference type="ARBA" id="ARBA00023136"/>
    </source>
</evidence>
<feature type="transmembrane region" description="Helical" evidence="10">
    <location>
        <begin position="74"/>
        <end position="94"/>
    </location>
</feature>
<evidence type="ECO:0000256" key="4">
    <source>
        <dbReference type="ARBA" id="ARBA00022531"/>
    </source>
</evidence>